<evidence type="ECO:0000256" key="1">
    <source>
        <dbReference type="SAM" id="MobiDB-lite"/>
    </source>
</evidence>
<protein>
    <submittedName>
        <fullName evidence="2">Uncharacterized protein</fullName>
    </submittedName>
</protein>
<evidence type="ECO:0000313" key="2">
    <source>
        <dbReference type="EMBL" id="UUX51909.1"/>
    </source>
</evidence>
<dbReference type="EMBL" id="CP102480">
    <property type="protein sequence ID" value="UUX51909.1"/>
    <property type="molecule type" value="Genomic_DNA"/>
</dbReference>
<reference evidence="2" key="1">
    <citation type="submission" date="2022-08" db="EMBL/GenBank/DDBJ databases">
        <title>Nisaea acidiphila sp. nov., isolated from a marine algal debris and emended description of the genus Nisaea Urios et al. 2008.</title>
        <authorList>
            <person name="Kwon K."/>
        </authorList>
    </citation>
    <scope>NUCLEOTIDE SEQUENCE</scope>
    <source>
        <strain evidence="2">MEBiC11861</strain>
    </source>
</reference>
<evidence type="ECO:0000313" key="3">
    <source>
        <dbReference type="Proteomes" id="UP001060336"/>
    </source>
</evidence>
<dbReference type="RefSeq" id="WP_257771659.1">
    <property type="nucleotide sequence ID" value="NZ_CP102480.1"/>
</dbReference>
<proteinExistence type="predicted"/>
<sequence length="129" mass="13498">MARDHAKKKALEALEATGNNRREAGLLLRVWAEADEKLKSELVAPFLNNICALTVQSAAAGLAARRKPGTRRARPADQAASLLEAISGGGAQTMSSSRSSAPPPPASSARHRQAVTLLASAFKPTNSKS</sequence>
<organism evidence="2 3">
    <name type="scientific">Nisaea acidiphila</name>
    <dbReference type="NCBI Taxonomy" id="1862145"/>
    <lineage>
        <taxon>Bacteria</taxon>
        <taxon>Pseudomonadati</taxon>
        <taxon>Pseudomonadota</taxon>
        <taxon>Alphaproteobacteria</taxon>
        <taxon>Rhodospirillales</taxon>
        <taxon>Thalassobaculaceae</taxon>
        <taxon>Nisaea</taxon>
    </lineage>
</organism>
<name>A0A9J7B2N0_9PROT</name>
<dbReference type="Proteomes" id="UP001060336">
    <property type="component" value="Chromosome"/>
</dbReference>
<keyword evidence="3" id="KW-1185">Reference proteome</keyword>
<dbReference type="AlphaFoldDB" id="A0A9J7B2N0"/>
<gene>
    <name evidence="2" type="ORF">NUH88_09435</name>
</gene>
<dbReference type="KEGG" id="naci:NUH88_09435"/>
<accession>A0A9J7B2N0</accession>
<feature type="region of interest" description="Disordered" evidence="1">
    <location>
        <begin position="87"/>
        <end position="112"/>
    </location>
</feature>